<evidence type="ECO:0000313" key="7">
    <source>
        <dbReference type="Proteomes" id="UP001054252"/>
    </source>
</evidence>
<evidence type="ECO:0000256" key="4">
    <source>
        <dbReference type="ARBA" id="ARBA00022821"/>
    </source>
</evidence>
<evidence type="ECO:0000256" key="2">
    <source>
        <dbReference type="ARBA" id="ARBA00022529"/>
    </source>
</evidence>
<sequence length="206" mass="22435">MLLQSKADHLCIASGFSLTGPITDEHQVGNVPITDLHLIGIEIKAATPPASNRIRKELLNAKLPTRPMSAYFSKKLHCLPQAASWLAGGCIGSGNYREGVRWKLILITDETVVSNLNLQAFSSSVIWVSVLLPPAGVHAAITDEWHVCSEFSVMNAAAQCEKKLQGGGCQKDECNNGCKKAYGPKAYGYCFFYQKPDDTCVCRFPC</sequence>
<evidence type="ECO:0000313" key="6">
    <source>
        <dbReference type="EMBL" id="GKU97981.1"/>
    </source>
</evidence>
<proteinExistence type="inferred from homology"/>
<accession>A0AAV5IIJ3</accession>
<name>A0AAV5IIJ3_9ROSI</name>
<keyword evidence="4" id="KW-0611">Plant defense</keyword>
<dbReference type="GO" id="GO:0050832">
    <property type="term" value="P:defense response to fungus"/>
    <property type="evidence" value="ECO:0007669"/>
    <property type="project" value="UniProtKB-KW"/>
</dbReference>
<gene>
    <name evidence="6" type="ORF">SLEP1_g11043</name>
</gene>
<protein>
    <submittedName>
        <fullName evidence="6">Uncharacterized protein</fullName>
    </submittedName>
</protein>
<comment type="similarity">
    <text evidence="1">Belongs to the DEFL family.</text>
</comment>
<keyword evidence="2" id="KW-0929">Antimicrobial</keyword>
<dbReference type="EMBL" id="BPVZ01000012">
    <property type="protein sequence ID" value="GKU97981.1"/>
    <property type="molecule type" value="Genomic_DNA"/>
</dbReference>
<keyword evidence="3" id="KW-0295">Fungicide</keyword>
<evidence type="ECO:0000256" key="5">
    <source>
        <dbReference type="ARBA" id="ARBA00023157"/>
    </source>
</evidence>
<organism evidence="6 7">
    <name type="scientific">Rubroshorea leprosula</name>
    <dbReference type="NCBI Taxonomy" id="152421"/>
    <lineage>
        <taxon>Eukaryota</taxon>
        <taxon>Viridiplantae</taxon>
        <taxon>Streptophyta</taxon>
        <taxon>Embryophyta</taxon>
        <taxon>Tracheophyta</taxon>
        <taxon>Spermatophyta</taxon>
        <taxon>Magnoliopsida</taxon>
        <taxon>eudicotyledons</taxon>
        <taxon>Gunneridae</taxon>
        <taxon>Pentapetalae</taxon>
        <taxon>rosids</taxon>
        <taxon>malvids</taxon>
        <taxon>Malvales</taxon>
        <taxon>Dipterocarpaceae</taxon>
        <taxon>Rubroshorea</taxon>
    </lineage>
</organism>
<dbReference type="AlphaFoldDB" id="A0AAV5IIJ3"/>
<dbReference type="InterPro" id="IPR010851">
    <property type="entry name" value="DEFL"/>
</dbReference>
<dbReference type="Pfam" id="PF07333">
    <property type="entry name" value="SLR1-BP"/>
    <property type="match status" value="1"/>
</dbReference>
<keyword evidence="5" id="KW-1015">Disulfide bond</keyword>
<dbReference type="Proteomes" id="UP001054252">
    <property type="component" value="Unassembled WGS sequence"/>
</dbReference>
<evidence type="ECO:0000256" key="3">
    <source>
        <dbReference type="ARBA" id="ARBA00022577"/>
    </source>
</evidence>
<keyword evidence="7" id="KW-1185">Reference proteome</keyword>
<dbReference type="GO" id="GO:0031640">
    <property type="term" value="P:killing of cells of another organism"/>
    <property type="evidence" value="ECO:0007669"/>
    <property type="project" value="UniProtKB-KW"/>
</dbReference>
<comment type="caution">
    <text evidence="6">The sequence shown here is derived from an EMBL/GenBank/DDBJ whole genome shotgun (WGS) entry which is preliminary data.</text>
</comment>
<evidence type="ECO:0000256" key="1">
    <source>
        <dbReference type="ARBA" id="ARBA00006722"/>
    </source>
</evidence>
<reference evidence="6 7" key="1">
    <citation type="journal article" date="2021" name="Commun. Biol.">
        <title>The genome of Shorea leprosula (Dipterocarpaceae) highlights the ecological relevance of drought in aseasonal tropical rainforests.</title>
        <authorList>
            <person name="Ng K.K.S."/>
            <person name="Kobayashi M.J."/>
            <person name="Fawcett J.A."/>
            <person name="Hatakeyama M."/>
            <person name="Paape T."/>
            <person name="Ng C.H."/>
            <person name="Ang C.C."/>
            <person name="Tnah L.H."/>
            <person name="Lee C.T."/>
            <person name="Nishiyama T."/>
            <person name="Sese J."/>
            <person name="O'Brien M.J."/>
            <person name="Copetti D."/>
            <person name="Mohd Noor M.I."/>
            <person name="Ong R.C."/>
            <person name="Putra M."/>
            <person name="Sireger I.Z."/>
            <person name="Indrioko S."/>
            <person name="Kosugi Y."/>
            <person name="Izuno A."/>
            <person name="Isagi Y."/>
            <person name="Lee S.L."/>
            <person name="Shimizu K.K."/>
        </authorList>
    </citation>
    <scope>NUCLEOTIDE SEQUENCE [LARGE SCALE GENOMIC DNA]</scope>
    <source>
        <strain evidence="6">214</strain>
    </source>
</reference>